<evidence type="ECO:0000313" key="4">
    <source>
        <dbReference type="WBParaSite" id="Pan_g4753.t1"/>
    </source>
</evidence>
<name>A0A7E4ZZG6_PANRE</name>
<protein>
    <submittedName>
        <fullName evidence="4">Uncharacterized protein</fullName>
    </submittedName>
</protein>
<reference evidence="4" key="2">
    <citation type="submission" date="2020-10" db="UniProtKB">
        <authorList>
            <consortium name="WormBaseParasite"/>
        </authorList>
    </citation>
    <scope>IDENTIFICATION</scope>
</reference>
<keyword evidence="2" id="KW-0472">Membrane</keyword>
<evidence type="ECO:0000256" key="1">
    <source>
        <dbReference type="SAM" id="MobiDB-lite"/>
    </source>
</evidence>
<proteinExistence type="predicted"/>
<dbReference type="AlphaFoldDB" id="A0A7E4ZZG6"/>
<feature type="region of interest" description="Disordered" evidence="1">
    <location>
        <begin position="181"/>
        <end position="224"/>
    </location>
</feature>
<accession>A0A7E4ZZG6</accession>
<sequence>MIEVRNTKHRVLFNENESLDIILQEVADQSTKVTLLNAIRYVPPEPVEATSLKKSNSMAAFSVIVLLMIAGLLIVGLIATICCCRRRLPGKVKPSNDQSQKHETTSAIKDECFSAPLPSKLKSRRTSSTTVTTTTSPVNSSSAVTAFPVENNCPVGGEVAKTESVRSGRLEAWVRLRPQPRISDRRGRNQHNPHRRDASGRTAWELPATTKDRHTWPKFPPQSE</sequence>
<keyword evidence="2" id="KW-0812">Transmembrane</keyword>
<keyword evidence="3" id="KW-1185">Reference proteome</keyword>
<evidence type="ECO:0000256" key="2">
    <source>
        <dbReference type="SAM" id="Phobius"/>
    </source>
</evidence>
<evidence type="ECO:0000313" key="3">
    <source>
        <dbReference type="Proteomes" id="UP000492821"/>
    </source>
</evidence>
<organism evidence="3 4">
    <name type="scientific">Panagrellus redivivus</name>
    <name type="common">Microworm</name>
    <dbReference type="NCBI Taxonomy" id="6233"/>
    <lineage>
        <taxon>Eukaryota</taxon>
        <taxon>Metazoa</taxon>
        <taxon>Ecdysozoa</taxon>
        <taxon>Nematoda</taxon>
        <taxon>Chromadorea</taxon>
        <taxon>Rhabditida</taxon>
        <taxon>Tylenchina</taxon>
        <taxon>Panagrolaimomorpha</taxon>
        <taxon>Panagrolaimoidea</taxon>
        <taxon>Panagrolaimidae</taxon>
        <taxon>Panagrellus</taxon>
    </lineage>
</organism>
<reference evidence="3" key="1">
    <citation type="journal article" date="2013" name="Genetics">
        <title>The draft genome and transcriptome of Panagrellus redivivus are shaped by the harsh demands of a free-living lifestyle.</title>
        <authorList>
            <person name="Srinivasan J."/>
            <person name="Dillman A.R."/>
            <person name="Macchietto M.G."/>
            <person name="Heikkinen L."/>
            <person name="Lakso M."/>
            <person name="Fracchia K.M."/>
            <person name="Antoshechkin I."/>
            <person name="Mortazavi A."/>
            <person name="Wong G."/>
            <person name="Sternberg P.W."/>
        </authorList>
    </citation>
    <scope>NUCLEOTIDE SEQUENCE [LARGE SCALE GENOMIC DNA]</scope>
    <source>
        <strain evidence="3">MT8872</strain>
    </source>
</reference>
<feature type="compositionally biased region" description="Low complexity" evidence="1">
    <location>
        <begin position="126"/>
        <end position="141"/>
    </location>
</feature>
<feature type="region of interest" description="Disordered" evidence="1">
    <location>
        <begin position="118"/>
        <end position="141"/>
    </location>
</feature>
<feature type="transmembrane region" description="Helical" evidence="2">
    <location>
        <begin position="59"/>
        <end position="81"/>
    </location>
</feature>
<keyword evidence="2" id="KW-1133">Transmembrane helix</keyword>
<dbReference type="Proteomes" id="UP000492821">
    <property type="component" value="Unassembled WGS sequence"/>
</dbReference>
<dbReference type="WBParaSite" id="Pan_g4753.t1">
    <property type="protein sequence ID" value="Pan_g4753.t1"/>
    <property type="gene ID" value="Pan_g4753"/>
</dbReference>